<dbReference type="InterPro" id="IPR004919">
    <property type="entry name" value="GmrSD_N"/>
</dbReference>
<comment type="caution">
    <text evidence="2">The sequence shown here is derived from an EMBL/GenBank/DDBJ whole genome shotgun (WGS) entry which is preliminary data.</text>
</comment>
<organism evidence="2 3">
    <name type="scientific">Dysgonomonas alginatilytica</name>
    <dbReference type="NCBI Taxonomy" id="1605892"/>
    <lineage>
        <taxon>Bacteria</taxon>
        <taxon>Pseudomonadati</taxon>
        <taxon>Bacteroidota</taxon>
        <taxon>Bacteroidia</taxon>
        <taxon>Bacteroidales</taxon>
        <taxon>Dysgonomonadaceae</taxon>
        <taxon>Dysgonomonas</taxon>
    </lineage>
</organism>
<dbReference type="Proteomes" id="UP000247973">
    <property type="component" value="Unassembled WGS sequence"/>
</dbReference>
<keyword evidence="3" id="KW-1185">Reference proteome</keyword>
<dbReference type="Pfam" id="PF03235">
    <property type="entry name" value="GmrSD_N"/>
    <property type="match status" value="1"/>
</dbReference>
<sequence>MSLSLSAEQKNIKNIFLNEDQYVIPSYQRPYSWEYDQCFQLYNDLMEAFEENTDYFIGNIIIAKSTNNKGILQVVDGQQRIITLFLFLKVLSILYPEMKILKKMLEIESWEGDDSFSRIRSEIFESSDGNDLDKIFKYQNDDFEEKRKKVSDKQGWILERLCDNRIEANSLFFYGWLVDFQRSVGLDKSKEFIKFLLENVYLLPIELVGNSIDEANTKALVIFETINNRGMNLEDADIFKAKLYNKAKRKEEEDSFIRLWVDFKASCDALQLKVDDVFRYYSHIIRGTEGITTGEKNLREFFINKSYSPLSFKDYQDVLSDLFKITEILEYLNQEKIKTTDTAIWLQLIDAYTNQYPKYAIVNFLYVYGFKEDRKFIDFLKSIVRYIYYQGSTTTVKFEIYNIIKQTSSKTDIDSYKRSEIPIDYFLYLGRLKKGFALLAFYLENHINIPSYTIDRIITTKDKHLLSEDWENVDLNNVVESLGNFVVLDIPKRNLPFDKKSEYYIKSHIDNVRALLNNNNFTYHDFINRDNHLKNILLSFFSK</sequence>
<name>A0A2V3PSZ0_9BACT</name>
<reference evidence="2 3" key="1">
    <citation type="submission" date="2018-03" db="EMBL/GenBank/DDBJ databases">
        <title>Genomic Encyclopedia of Archaeal and Bacterial Type Strains, Phase II (KMG-II): from individual species to whole genera.</title>
        <authorList>
            <person name="Goeker M."/>
        </authorList>
    </citation>
    <scope>NUCLEOTIDE SEQUENCE [LARGE SCALE GENOMIC DNA]</scope>
    <source>
        <strain evidence="2 3">DSM 100214</strain>
    </source>
</reference>
<protein>
    <submittedName>
        <fullName evidence="2">Uncharacterized protein DUF262</fullName>
    </submittedName>
</protein>
<evidence type="ECO:0000259" key="1">
    <source>
        <dbReference type="Pfam" id="PF03235"/>
    </source>
</evidence>
<evidence type="ECO:0000313" key="2">
    <source>
        <dbReference type="EMBL" id="PXV66929.1"/>
    </source>
</evidence>
<accession>A0A2V3PSZ0</accession>
<evidence type="ECO:0000313" key="3">
    <source>
        <dbReference type="Proteomes" id="UP000247973"/>
    </source>
</evidence>
<dbReference type="RefSeq" id="WP_110309884.1">
    <property type="nucleotide sequence ID" value="NZ_QICL01000004.1"/>
</dbReference>
<dbReference type="OrthoDB" id="9798761at2"/>
<dbReference type="EMBL" id="QICL01000004">
    <property type="protein sequence ID" value="PXV66929.1"/>
    <property type="molecule type" value="Genomic_DNA"/>
</dbReference>
<dbReference type="PANTHER" id="PTHR35149">
    <property type="entry name" value="SLL5132 PROTEIN"/>
    <property type="match status" value="1"/>
</dbReference>
<gene>
    <name evidence="2" type="ORF">CLV62_104191</name>
</gene>
<feature type="domain" description="GmrSD restriction endonucleases N-terminal" evidence="1">
    <location>
        <begin position="12"/>
        <end position="243"/>
    </location>
</feature>
<dbReference type="AlphaFoldDB" id="A0A2V3PSZ0"/>
<dbReference type="PANTHER" id="PTHR35149:SF2">
    <property type="entry name" value="DUF262 DOMAIN-CONTAINING PROTEIN"/>
    <property type="match status" value="1"/>
</dbReference>
<proteinExistence type="predicted"/>